<sequence>SPSHCNEISFSSSRAAIAISLADLAGELRLTQLEARRRRRKGKLRYIAKPQFKFKGLGLKFLVGNPTLSMKLNKNDLPRTRPLVQAFLRWQDAHKPDRPIARKIQKARRKTGAPGPFTNPRPATKTSKLEPFPVPTTAPPPGSSMDGLQRRPAAAAAASARGEGQPPGGQRVIHCDVEPAPRAWPGMQMLALAAVLVLGGLQFLPATHFRHPADPSRTWVPFDSSRHPQDLSHEVETVDVYSSISCLDLRTLAVLTNSTLSSSSDPHHVSFNFVIPEGGNDQVPYYKIKAVLPDSNITVTSQKRIKDKLNLATPEGNFFALFPNELSPIVIARALSRTRYVYISADSMIKGKIEDLVRIDLGSYAVGASEDCSSRLGDYISMDVLNAVQRTAPRGLLHHTETFDKDTCLLDFDVLLVEPRNIKRNLIDSVAFWTKAVNLANQRDSVMLAMTLAFYDDYLKLPTNWKRADANTDILYYDGPKNVCAEDGLQHQEKGSGEIWQHYLGPKSDSVLST</sequence>
<dbReference type="Proteomes" id="UP000015105">
    <property type="component" value="Chromosome 5D"/>
</dbReference>
<evidence type="ECO:0000313" key="5">
    <source>
        <dbReference type="EnsemblPlants" id="AET5Gv20950100.1"/>
    </source>
</evidence>
<protein>
    <submittedName>
        <fullName evidence="5">Uncharacterized protein</fullName>
    </submittedName>
</protein>
<feature type="compositionally biased region" description="Pro residues" evidence="4">
    <location>
        <begin position="132"/>
        <end position="142"/>
    </location>
</feature>
<evidence type="ECO:0000256" key="1">
    <source>
        <dbReference type="ARBA" id="ARBA00004877"/>
    </source>
</evidence>
<comment type="pathway">
    <text evidence="1">Glycan metabolism; pectin biosynthesis.</text>
</comment>
<dbReference type="InterPro" id="IPR029044">
    <property type="entry name" value="Nucleotide-diphossugar_trans"/>
</dbReference>
<evidence type="ECO:0000256" key="4">
    <source>
        <dbReference type="SAM" id="MobiDB-lite"/>
    </source>
</evidence>
<dbReference type="AlphaFoldDB" id="A0A453LWU4"/>
<evidence type="ECO:0000256" key="3">
    <source>
        <dbReference type="ARBA" id="ARBA00022679"/>
    </source>
</evidence>
<name>A0A453LWU4_AEGTS</name>
<dbReference type="FunFam" id="3.90.550.10:FF:000180">
    <property type="entry name" value="Hexosyltransferase"/>
    <property type="match status" value="1"/>
</dbReference>
<dbReference type="SUPFAM" id="SSF53448">
    <property type="entry name" value="Nucleotide-diphospho-sugar transferases"/>
    <property type="match status" value="1"/>
</dbReference>
<dbReference type="PANTHER" id="PTHR13778:SF47">
    <property type="entry name" value="LIPOPOLYSACCHARIDE 1,3-GALACTOSYLTRANSFERASE"/>
    <property type="match status" value="1"/>
</dbReference>
<dbReference type="PANTHER" id="PTHR13778">
    <property type="entry name" value="GLYCOSYLTRANSFERASE 8 DOMAIN-CONTAINING PROTEIN"/>
    <property type="match status" value="1"/>
</dbReference>
<dbReference type="GO" id="GO:0016757">
    <property type="term" value="F:glycosyltransferase activity"/>
    <property type="evidence" value="ECO:0007669"/>
    <property type="project" value="UniProtKB-KW"/>
</dbReference>
<reference evidence="6" key="2">
    <citation type="journal article" date="2017" name="Nat. Plants">
        <title>The Aegilops tauschii genome reveals multiple impacts of transposons.</title>
        <authorList>
            <person name="Zhao G."/>
            <person name="Zou C."/>
            <person name="Li K."/>
            <person name="Wang K."/>
            <person name="Li T."/>
            <person name="Gao L."/>
            <person name="Zhang X."/>
            <person name="Wang H."/>
            <person name="Yang Z."/>
            <person name="Liu X."/>
            <person name="Jiang W."/>
            <person name="Mao L."/>
            <person name="Kong X."/>
            <person name="Jiao Y."/>
            <person name="Jia J."/>
        </authorList>
    </citation>
    <scope>NUCLEOTIDE SEQUENCE [LARGE SCALE GENOMIC DNA]</scope>
    <source>
        <strain evidence="6">cv. AL8/78</strain>
    </source>
</reference>
<reference evidence="5" key="3">
    <citation type="journal article" date="2017" name="Nature">
        <title>Genome sequence of the progenitor of the wheat D genome Aegilops tauschii.</title>
        <authorList>
            <person name="Luo M.C."/>
            <person name="Gu Y.Q."/>
            <person name="Puiu D."/>
            <person name="Wang H."/>
            <person name="Twardziok S.O."/>
            <person name="Deal K.R."/>
            <person name="Huo N."/>
            <person name="Zhu T."/>
            <person name="Wang L."/>
            <person name="Wang Y."/>
            <person name="McGuire P.E."/>
            <person name="Liu S."/>
            <person name="Long H."/>
            <person name="Ramasamy R.K."/>
            <person name="Rodriguez J.C."/>
            <person name="Van S.L."/>
            <person name="Yuan L."/>
            <person name="Wang Z."/>
            <person name="Xia Z."/>
            <person name="Xiao L."/>
            <person name="Anderson O.D."/>
            <person name="Ouyang S."/>
            <person name="Liang Y."/>
            <person name="Zimin A.V."/>
            <person name="Pertea G."/>
            <person name="Qi P."/>
            <person name="Bennetzen J.L."/>
            <person name="Dai X."/>
            <person name="Dawson M.W."/>
            <person name="Muller H.G."/>
            <person name="Kugler K."/>
            <person name="Rivarola-Duarte L."/>
            <person name="Spannagl M."/>
            <person name="Mayer K.F.X."/>
            <person name="Lu F.H."/>
            <person name="Bevan M.W."/>
            <person name="Leroy P."/>
            <person name="Li P."/>
            <person name="You F.M."/>
            <person name="Sun Q."/>
            <person name="Liu Z."/>
            <person name="Lyons E."/>
            <person name="Wicker T."/>
            <person name="Salzberg S.L."/>
            <person name="Devos K.M."/>
            <person name="Dvorak J."/>
        </authorList>
    </citation>
    <scope>NUCLEOTIDE SEQUENCE [LARGE SCALE GENOMIC DNA]</scope>
    <source>
        <strain evidence="5">cv. AL8/78</strain>
    </source>
</reference>
<dbReference type="GO" id="GO:0005794">
    <property type="term" value="C:Golgi apparatus"/>
    <property type="evidence" value="ECO:0007669"/>
    <property type="project" value="TreeGrafter"/>
</dbReference>
<feature type="region of interest" description="Disordered" evidence="4">
    <location>
        <begin position="105"/>
        <end position="171"/>
    </location>
</feature>
<proteinExistence type="predicted"/>
<keyword evidence="3" id="KW-0808">Transferase</keyword>
<reference evidence="5" key="5">
    <citation type="journal article" date="2021" name="G3 (Bethesda)">
        <title>Aegilops tauschii genome assembly Aet v5.0 features greater sequence contiguity and improved annotation.</title>
        <authorList>
            <person name="Wang L."/>
            <person name="Zhu T."/>
            <person name="Rodriguez J.C."/>
            <person name="Deal K.R."/>
            <person name="Dubcovsky J."/>
            <person name="McGuire P.E."/>
            <person name="Lux T."/>
            <person name="Spannagl M."/>
            <person name="Mayer K.F.X."/>
            <person name="Baldrich P."/>
            <person name="Meyers B.C."/>
            <person name="Huo N."/>
            <person name="Gu Y.Q."/>
            <person name="Zhou H."/>
            <person name="Devos K.M."/>
            <person name="Bennetzen J.L."/>
            <person name="Unver T."/>
            <person name="Budak H."/>
            <person name="Gulick P.J."/>
            <person name="Galiba G."/>
            <person name="Kalapos B."/>
            <person name="Nelson D.R."/>
            <person name="Li P."/>
            <person name="You F.M."/>
            <person name="Luo M.C."/>
            <person name="Dvorak J."/>
        </authorList>
    </citation>
    <scope>NUCLEOTIDE SEQUENCE [LARGE SCALE GENOMIC DNA]</scope>
    <source>
        <strain evidence="5">cv. AL8/78</strain>
    </source>
</reference>
<evidence type="ECO:0000313" key="6">
    <source>
        <dbReference type="Proteomes" id="UP000015105"/>
    </source>
</evidence>
<reference evidence="6" key="1">
    <citation type="journal article" date="2014" name="Science">
        <title>Ancient hybridizations among the ancestral genomes of bread wheat.</title>
        <authorList>
            <consortium name="International Wheat Genome Sequencing Consortium,"/>
            <person name="Marcussen T."/>
            <person name="Sandve S.R."/>
            <person name="Heier L."/>
            <person name="Spannagl M."/>
            <person name="Pfeifer M."/>
            <person name="Jakobsen K.S."/>
            <person name="Wulff B.B."/>
            <person name="Steuernagel B."/>
            <person name="Mayer K.F."/>
            <person name="Olsen O.A."/>
        </authorList>
    </citation>
    <scope>NUCLEOTIDE SEQUENCE [LARGE SCALE GENOMIC DNA]</scope>
    <source>
        <strain evidence="6">cv. AL8/78</strain>
    </source>
</reference>
<dbReference type="InterPro" id="IPR050748">
    <property type="entry name" value="Glycosyltrans_8_dom-fam"/>
</dbReference>
<keyword evidence="6" id="KW-1185">Reference proteome</keyword>
<reference evidence="5" key="4">
    <citation type="submission" date="2019-03" db="UniProtKB">
        <authorList>
            <consortium name="EnsemblPlants"/>
        </authorList>
    </citation>
    <scope>IDENTIFICATION</scope>
</reference>
<evidence type="ECO:0000256" key="2">
    <source>
        <dbReference type="ARBA" id="ARBA00022676"/>
    </source>
</evidence>
<accession>A0A453LWU4</accession>
<organism evidence="5 6">
    <name type="scientific">Aegilops tauschii subsp. strangulata</name>
    <name type="common">Goatgrass</name>
    <dbReference type="NCBI Taxonomy" id="200361"/>
    <lineage>
        <taxon>Eukaryota</taxon>
        <taxon>Viridiplantae</taxon>
        <taxon>Streptophyta</taxon>
        <taxon>Embryophyta</taxon>
        <taxon>Tracheophyta</taxon>
        <taxon>Spermatophyta</taxon>
        <taxon>Magnoliopsida</taxon>
        <taxon>Liliopsida</taxon>
        <taxon>Poales</taxon>
        <taxon>Poaceae</taxon>
        <taxon>BOP clade</taxon>
        <taxon>Pooideae</taxon>
        <taxon>Triticodae</taxon>
        <taxon>Triticeae</taxon>
        <taxon>Triticinae</taxon>
        <taxon>Aegilops</taxon>
    </lineage>
</organism>
<dbReference type="EnsemblPlants" id="AET5Gv20950100.1">
    <property type="protein sequence ID" value="AET5Gv20950100.1"/>
    <property type="gene ID" value="AET5Gv20950100"/>
</dbReference>
<dbReference type="Gramene" id="AET5Gv20950100.1">
    <property type="protein sequence ID" value="AET5Gv20950100.1"/>
    <property type="gene ID" value="AET5Gv20950100"/>
</dbReference>
<dbReference type="Gene3D" id="3.90.550.10">
    <property type="entry name" value="Spore Coat Polysaccharide Biosynthesis Protein SpsA, Chain A"/>
    <property type="match status" value="1"/>
</dbReference>
<keyword evidence="2" id="KW-0328">Glycosyltransferase</keyword>